<accession>A0A6M0RI18</accession>
<name>A0A6M0RI18_9CYAN</name>
<reference evidence="1 2" key="1">
    <citation type="journal article" date="2020" name="Microb. Ecol.">
        <title>Ecogenomics of the Marine Benthic Filamentous Cyanobacterium Adonisia.</title>
        <authorList>
            <person name="Walter J.M."/>
            <person name="Coutinho F.H."/>
            <person name="Leomil L."/>
            <person name="Hargreaves P.I."/>
            <person name="Campeao M.E."/>
            <person name="Vieira V.V."/>
            <person name="Silva B.S."/>
            <person name="Fistarol G.O."/>
            <person name="Salomon P.S."/>
            <person name="Sawabe T."/>
            <person name="Mino S."/>
            <person name="Hosokawa M."/>
            <person name="Miyashita H."/>
            <person name="Maruyama F."/>
            <person name="van Verk M.C."/>
            <person name="Dutilh B.E."/>
            <person name="Thompson C.C."/>
            <person name="Thompson F.L."/>
        </authorList>
    </citation>
    <scope>NUCLEOTIDE SEQUENCE [LARGE SCALE GENOMIC DNA]</scope>
    <source>
        <strain evidence="1 2">CCMR0081</strain>
    </source>
</reference>
<comment type="caution">
    <text evidence="1">The sequence shown here is derived from an EMBL/GenBank/DDBJ whole genome shotgun (WGS) entry which is preliminary data.</text>
</comment>
<dbReference type="InterPro" id="IPR014951">
    <property type="entry name" value="DUF1822"/>
</dbReference>
<dbReference type="RefSeq" id="WP_163663044.1">
    <property type="nucleotide sequence ID" value="NZ_QXHD01000004.1"/>
</dbReference>
<proteinExistence type="predicted"/>
<keyword evidence="2" id="KW-1185">Reference proteome</keyword>
<dbReference type="Pfam" id="PF08852">
    <property type="entry name" value="DUF1822"/>
    <property type="match status" value="1"/>
</dbReference>
<dbReference type="Proteomes" id="UP000481033">
    <property type="component" value="Unassembled WGS sequence"/>
</dbReference>
<gene>
    <name evidence="1" type="ORF">DXZ20_09430</name>
</gene>
<sequence>MNTSSLDPQQFDIIPLSTETVMLSTTSTQWATDICQDISDDDSQWQTFLRALAMAGVKQWLEDTGLLPADLQETTFTQSSNLNVGDYRLWVLPMGSVVDDAVSIPTVAVTGDQAAHLYVLAEVQEEVNQVRVVTGLRHDQLQQYVQQHTPTDTQAYTVPLDRFVVTPEQLLLYLNCLEPETIIQTAPSSQLSAIAETITTGVVNVGRWLQGELDAMAEQLAWELLPPLTPAHGLRPVKEEIENIVEELTSQGIEIPIRARGACKKINLAGFPCRLYAWVWPLMVDDVPEWSLFLILGPTPGETLPVGIELMVSDQQEILSRSTLTQETSVTYLYTQVIGYWQEQFIVDIGLPNGPTMTLPPFGFEISQG</sequence>
<dbReference type="EMBL" id="QXHD01000004">
    <property type="protein sequence ID" value="NEZ55888.1"/>
    <property type="molecule type" value="Genomic_DNA"/>
</dbReference>
<evidence type="ECO:0000313" key="2">
    <source>
        <dbReference type="Proteomes" id="UP000481033"/>
    </source>
</evidence>
<protein>
    <submittedName>
        <fullName evidence="1">DUF1822 family protein</fullName>
    </submittedName>
</protein>
<evidence type="ECO:0000313" key="1">
    <source>
        <dbReference type="EMBL" id="NEZ55888.1"/>
    </source>
</evidence>
<organism evidence="1 2">
    <name type="scientific">Adonisia turfae CCMR0081</name>
    <dbReference type="NCBI Taxonomy" id="2292702"/>
    <lineage>
        <taxon>Bacteria</taxon>
        <taxon>Bacillati</taxon>
        <taxon>Cyanobacteriota</taxon>
        <taxon>Adonisia</taxon>
        <taxon>Adonisia turfae</taxon>
    </lineage>
</organism>
<dbReference type="AlphaFoldDB" id="A0A6M0RI18"/>